<sequence length="192" mass="22026">MSTRLLLDIAIALIEDSQHPTYNNAFRQDVLQILVTRRRIQDFTDRFNIVYRRLKGKKQISNEKKREIHSSVGTHLGELKRLFDDNLIDPSRLCNMEESHFVIDLDDGRTLDFRGVKHVKCCSIVSGTDVFNLPWGQEFTKNLGGANSRIICPMLIFRNKNSNYPIQGLPDNINGVAYRSSPTAFINNSIMQ</sequence>
<gene>
    <name evidence="1" type="ORF">PHPALM_31168</name>
</gene>
<dbReference type="Proteomes" id="UP000237271">
    <property type="component" value="Unassembled WGS sequence"/>
</dbReference>
<evidence type="ECO:0000313" key="2">
    <source>
        <dbReference type="Proteomes" id="UP000237271"/>
    </source>
</evidence>
<dbReference type="AlphaFoldDB" id="A0A2P4X394"/>
<organism evidence="1 2">
    <name type="scientific">Phytophthora palmivora</name>
    <dbReference type="NCBI Taxonomy" id="4796"/>
    <lineage>
        <taxon>Eukaryota</taxon>
        <taxon>Sar</taxon>
        <taxon>Stramenopiles</taxon>
        <taxon>Oomycota</taxon>
        <taxon>Peronosporomycetes</taxon>
        <taxon>Peronosporales</taxon>
        <taxon>Peronosporaceae</taxon>
        <taxon>Phytophthora</taxon>
    </lineage>
</organism>
<proteinExistence type="predicted"/>
<protein>
    <submittedName>
        <fullName evidence="1">Uncharacterized protein</fullName>
    </submittedName>
</protein>
<comment type="caution">
    <text evidence="1">The sequence shown here is derived from an EMBL/GenBank/DDBJ whole genome shotgun (WGS) entry which is preliminary data.</text>
</comment>
<keyword evidence="2" id="KW-1185">Reference proteome</keyword>
<reference evidence="1 2" key="1">
    <citation type="journal article" date="2017" name="Genome Biol. Evol.">
        <title>Phytophthora megakarya and P. palmivora, closely related causal agents of cacao black pod rot, underwent increases in genome sizes and gene numbers by different mechanisms.</title>
        <authorList>
            <person name="Ali S.S."/>
            <person name="Shao J."/>
            <person name="Lary D.J."/>
            <person name="Kronmiller B."/>
            <person name="Shen D."/>
            <person name="Strem M.D."/>
            <person name="Amoako-Attah I."/>
            <person name="Akrofi A.Y."/>
            <person name="Begoude B.A."/>
            <person name="Ten Hoopen G.M."/>
            <person name="Coulibaly K."/>
            <person name="Kebe B.I."/>
            <person name="Melnick R.L."/>
            <person name="Guiltinan M.J."/>
            <person name="Tyler B.M."/>
            <person name="Meinhardt L.W."/>
            <person name="Bailey B.A."/>
        </authorList>
    </citation>
    <scope>NUCLEOTIDE SEQUENCE [LARGE SCALE GENOMIC DNA]</scope>
    <source>
        <strain evidence="2">sbr112.9</strain>
    </source>
</reference>
<dbReference type="EMBL" id="NCKW01016956">
    <property type="protein sequence ID" value="POM60020.1"/>
    <property type="molecule type" value="Genomic_DNA"/>
</dbReference>
<name>A0A2P4X394_9STRA</name>
<dbReference type="OrthoDB" id="120337at2759"/>
<accession>A0A2P4X394</accession>
<evidence type="ECO:0000313" key="1">
    <source>
        <dbReference type="EMBL" id="POM60020.1"/>
    </source>
</evidence>